<evidence type="ECO:0000313" key="3">
    <source>
        <dbReference type="Proteomes" id="UP000005104"/>
    </source>
</evidence>
<dbReference type="Proteomes" id="UP000005104">
    <property type="component" value="Chromosome"/>
</dbReference>
<dbReference type="InterPro" id="IPR050135">
    <property type="entry name" value="dGTPase-like"/>
</dbReference>
<dbReference type="GO" id="GO:0006203">
    <property type="term" value="P:dGTP catabolic process"/>
    <property type="evidence" value="ECO:0007669"/>
    <property type="project" value="TreeGrafter"/>
</dbReference>
<dbReference type="PANTHER" id="PTHR11373:SF4">
    <property type="entry name" value="DEOXYNUCLEOSIDE TRIPHOSPHATE TRIPHOSPHOHYDROLASE SAMHD1"/>
    <property type="match status" value="1"/>
</dbReference>
<protein>
    <submittedName>
        <fullName evidence="2">HD superfamily phosphohydrolase</fullName>
    </submittedName>
</protein>
<dbReference type="GO" id="GO:0008832">
    <property type="term" value="F:dGTPase activity"/>
    <property type="evidence" value="ECO:0007669"/>
    <property type="project" value="TreeGrafter"/>
</dbReference>
<dbReference type="eggNOG" id="COG1078">
    <property type="taxonomic scope" value="Bacteria"/>
</dbReference>
<accession>H5XU97</accession>
<dbReference type="HOGENOM" id="CLU_026821_0_0_9"/>
<evidence type="ECO:0000259" key="1">
    <source>
        <dbReference type="SMART" id="SM00471"/>
    </source>
</evidence>
<dbReference type="SMART" id="SM00471">
    <property type="entry name" value="HDc"/>
    <property type="match status" value="1"/>
</dbReference>
<proteinExistence type="predicted"/>
<gene>
    <name evidence="2" type="ORF">DesyoDRAFT_2101</name>
</gene>
<dbReference type="Pfam" id="PF01966">
    <property type="entry name" value="HD"/>
    <property type="match status" value="1"/>
</dbReference>
<evidence type="ECO:0000313" key="2">
    <source>
        <dbReference type="EMBL" id="EHQ89193.1"/>
    </source>
</evidence>
<dbReference type="InterPro" id="IPR003607">
    <property type="entry name" value="HD/PDEase_dom"/>
</dbReference>
<dbReference type="Gene3D" id="1.10.3210.10">
    <property type="entry name" value="Hypothetical protein af1432"/>
    <property type="match status" value="1"/>
</dbReference>
<keyword evidence="3" id="KW-1185">Reference proteome</keyword>
<dbReference type="Pfam" id="PF19276">
    <property type="entry name" value="HD_assoc_2"/>
    <property type="match status" value="1"/>
</dbReference>
<dbReference type="OrthoDB" id="9803619at2"/>
<dbReference type="RefSeq" id="WP_007782611.1">
    <property type="nucleotide sequence ID" value="NZ_CM001441.1"/>
</dbReference>
<dbReference type="SUPFAM" id="SSF109604">
    <property type="entry name" value="HD-domain/PDEase-like"/>
    <property type="match status" value="1"/>
</dbReference>
<reference evidence="2 3" key="1">
    <citation type="submission" date="2011-11" db="EMBL/GenBank/DDBJ databases">
        <title>The Noncontiguous Finished genome of Desulfosporosinus youngiae DSM 17734.</title>
        <authorList>
            <consortium name="US DOE Joint Genome Institute (JGI-PGF)"/>
            <person name="Lucas S."/>
            <person name="Han J."/>
            <person name="Lapidus A."/>
            <person name="Cheng J.-F."/>
            <person name="Goodwin L."/>
            <person name="Pitluck S."/>
            <person name="Peters L."/>
            <person name="Ovchinnikova G."/>
            <person name="Lu M."/>
            <person name="Land M.L."/>
            <person name="Hauser L."/>
            <person name="Pester M."/>
            <person name="Spring S."/>
            <person name="Ollivier B."/>
            <person name="Rattei T."/>
            <person name="Klenk H.-P."/>
            <person name="Wagner M."/>
            <person name="Loy A."/>
            <person name="Woyke T.J."/>
        </authorList>
    </citation>
    <scope>NUCLEOTIDE SEQUENCE [LARGE SCALE GENOMIC DNA]</scope>
    <source>
        <strain evidence="2 3">DSM 17734</strain>
    </source>
</reference>
<organism evidence="2 3">
    <name type="scientific">Desulfosporosinus youngiae DSM 17734</name>
    <dbReference type="NCBI Taxonomy" id="768710"/>
    <lineage>
        <taxon>Bacteria</taxon>
        <taxon>Bacillati</taxon>
        <taxon>Bacillota</taxon>
        <taxon>Clostridia</taxon>
        <taxon>Eubacteriales</taxon>
        <taxon>Desulfitobacteriaceae</taxon>
        <taxon>Desulfosporosinus</taxon>
    </lineage>
</organism>
<dbReference type="STRING" id="768710.DesyoDRAFT_2101"/>
<sequence>MKAFRDPIHNIILFDKNSEKILLKLIDTREFQRLRHIKQLGLSSFTYPGAEHSRFTHSLGVTHLMKRFLDKIISLKGDIDQKYIEDLSDNRILAETAALLHDIGHGPFSHALEKTTKIKHEKWTVEIILGSTEINSILEDYKPGFAREVADVIQRTHSSKAVVKLLSSQLDTDRIDYLLRDSKLTGAGYGSFDLEWMINCLRLGEVNDDIEVGLDLNKGFSIAEDFVMARYYMYVNVYFHKATRSAELIIDKIFERASELAKEEKTELPEDLHVILKELEKDPTNISLKDTVNNYLNLTDNTMWHYIWMWSKHSDQILSDLCARLIYRNFFKTVSVDDILGFYITAMNYYRELGIPDKYYLLRDQASSSSYKDHYILQKTKSEGKEEESEREASEQIFLFDEKGNVKELSNISGIISQIRNKNILIERVFLPDEHKTKLLGG</sequence>
<keyword evidence="2" id="KW-0378">Hydrolase</keyword>
<dbReference type="EMBL" id="CM001441">
    <property type="protein sequence ID" value="EHQ89193.1"/>
    <property type="molecule type" value="Genomic_DNA"/>
</dbReference>
<feature type="domain" description="HD/PDEase" evidence="1">
    <location>
        <begin position="50"/>
        <end position="187"/>
    </location>
</feature>
<dbReference type="PANTHER" id="PTHR11373">
    <property type="entry name" value="DEOXYNUCLEOSIDE TRIPHOSPHATE TRIPHOSPHOHYDROLASE"/>
    <property type="match status" value="1"/>
</dbReference>
<dbReference type="InterPro" id="IPR006674">
    <property type="entry name" value="HD_domain"/>
</dbReference>
<dbReference type="InterPro" id="IPR045509">
    <property type="entry name" value="HD_assoc_2"/>
</dbReference>
<dbReference type="CDD" id="cd00077">
    <property type="entry name" value="HDc"/>
    <property type="match status" value="1"/>
</dbReference>
<name>H5XU97_9FIRM</name>
<dbReference type="AlphaFoldDB" id="H5XU97"/>